<dbReference type="Proteomes" id="UP001303222">
    <property type="component" value="Unassembled WGS sequence"/>
</dbReference>
<feature type="transmembrane region" description="Helical" evidence="1">
    <location>
        <begin position="148"/>
        <end position="169"/>
    </location>
</feature>
<keyword evidence="1" id="KW-0812">Transmembrane</keyword>
<evidence type="ECO:0000256" key="1">
    <source>
        <dbReference type="SAM" id="Phobius"/>
    </source>
</evidence>
<name>A0AAN6NQD4_9PEZI</name>
<dbReference type="EMBL" id="MU859188">
    <property type="protein sequence ID" value="KAK3950140.1"/>
    <property type="molecule type" value="Genomic_DNA"/>
</dbReference>
<organism evidence="2 3">
    <name type="scientific">Pseudoneurospora amorphoporcata</name>
    <dbReference type="NCBI Taxonomy" id="241081"/>
    <lineage>
        <taxon>Eukaryota</taxon>
        <taxon>Fungi</taxon>
        <taxon>Dikarya</taxon>
        <taxon>Ascomycota</taxon>
        <taxon>Pezizomycotina</taxon>
        <taxon>Sordariomycetes</taxon>
        <taxon>Sordariomycetidae</taxon>
        <taxon>Sordariales</taxon>
        <taxon>Sordariaceae</taxon>
        <taxon>Pseudoneurospora</taxon>
    </lineage>
</organism>
<feature type="transmembrane region" description="Helical" evidence="1">
    <location>
        <begin position="109"/>
        <end position="127"/>
    </location>
</feature>
<evidence type="ECO:0000313" key="3">
    <source>
        <dbReference type="Proteomes" id="UP001303222"/>
    </source>
</evidence>
<feature type="transmembrane region" description="Helical" evidence="1">
    <location>
        <begin position="73"/>
        <end position="94"/>
    </location>
</feature>
<gene>
    <name evidence="2" type="ORF">QBC32DRAFT_21035</name>
</gene>
<feature type="transmembrane region" description="Helical" evidence="1">
    <location>
        <begin position="175"/>
        <end position="197"/>
    </location>
</feature>
<evidence type="ECO:0000313" key="2">
    <source>
        <dbReference type="EMBL" id="KAK3950140.1"/>
    </source>
</evidence>
<reference evidence="2" key="2">
    <citation type="submission" date="2023-06" db="EMBL/GenBank/DDBJ databases">
        <authorList>
            <consortium name="Lawrence Berkeley National Laboratory"/>
            <person name="Mondo S.J."/>
            <person name="Hensen N."/>
            <person name="Bonometti L."/>
            <person name="Westerberg I."/>
            <person name="Brannstrom I.O."/>
            <person name="Guillou S."/>
            <person name="Cros-Aarteil S."/>
            <person name="Calhoun S."/>
            <person name="Haridas S."/>
            <person name="Kuo A."/>
            <person name="Pangilinan J."/>
            <person name="Riley R."/>
            <person name="Labutti K."/>
            <person name="Andreopoulos B."/>
            <person name="Lipzen A."/>
            <person name="Chen C."/>
            <person name="Yanf M."/>
            <person name="Daum C."/>
            <person name="Ng V."/>
            <person name="Clum A."/>
            <person name="Steindorff A."/>
            <person name="Ohm R."/>
            <person name="Martin F."/>
            <person name="Silar P."/>
            <person name="Natvig D."/>
            <person name="Lalanne C."/>
            <person name="Gautier V."/>
            <person name="Ament-Velasquez S.L."/>
            <person name="Kruys A."/>
            <person name="Hutchinson M.I."/>
            <person name="Powell A.J."/>
            <person name="Barry K."/>
            <person name="Miller A.N."/>
            <person name="Grigoriev I.V."/>
            <person name="Debuchy R."/>
            <person name="Gladieux P."/>
            <person name="Thoren M.H."/>
            <person name="Johannesson H."/>
        </authorList>
    </citation>
    <scope>NUCLEOTIDE SEQUENCE</scope>
    <source>
        <strain evidence="2">CBS 626.80</strain>
    </source>
</reference>
<protein>
    <submittedName>
        <fullName evidence="2">Uncharacterized protein</fullName>
    </submittedName>
</protein>
<comment type="caution">
    <text evidence="2">The sequence shown here is derived from an EMBL/GenBank/DDBJ whole genome shotgun (WGS) entry which is preliminary data.</text>
</comment>
<reference evidence="2" key="1">
    <citation type="journal article" date="2023" name="Mol. Phylogenet. Evol.">
        <title>Genome-scale phylogeny and comparative genomics of the fungal order Sordariales.</title>
        <authorList>
            <person name="Hensen N."/>
            <person name="Bonometti L."/>
            <person name="Westerberg I."/>
            <person name="Brannstrom I.O."/>
            <person name="Guillou S."/>
            <person name="Cros-Aarteil S."/>
            <person name="Calhoun S."/>
            <person name="Haridas S."/>
            <person name="Kuo A."/>
            <person name="Mondo S."/>
            <person name="Pangilinan J."/>
            <person name="Riley R."/>
            <person name="LaButti K."/>
            <person name="Andreopoulos B."/>
            <person name="Lipzen A."/>
            <person name="Chen C."/>
            <person name="Yan M."/>
            <person name="Daum C."/>
            <person name="Ng V."/>
            <person name="Clum A."/>
            <person name="Steindorff A."/>
            <person name="Ohm R.A."/>
            <person name="Martin F."/>
            <person name="Silar P."/>
            <person name="Natvig D.O."/>
            <person name="Lalanne C."/>
            <person name="Gautier V."/>
            <person name="Ament-Velasquez S.L."/>
            <person name="Kruys A."/>
            <person name="Hutchinson M.I."/>
            <person name="Powell A.J."/>
            <person name="Barry K."/>
            <person name="Miller A.N."/>
            <person name="Grigoriev I.V."/>
            <person name="Debuchy R."/>
            <person name="Gladieux P."/>
            <person name="Hiltunen Thoren M."/>
            <person name="Johannesson H."/>
        </authorList>
    </citation>
    <scope>NUCLEOTIDE SEQUENCE</scope>
    <source>
        <strain evidence="2">CBS 626.80</strain>
    </source>
</reference>
<feature type="transmembrane region" description="Helical" evidence="1">
    <location>
        <begin position="48"/>
        <end position="66"/>
    </location>
</feature>
<keyword evidence="1" id="KW-0472">Membrane</keyword>
<accession>A0AAN6NQD4</accession>
<dbReference type="AlphaFoldDB" id="A0AAN6NQD4"/>
<keyword evidence="3" id="KW-1185">Reference proteome</keyword>
<proteinExistence type="predicted"/>
<sequence length="218" mass="24936">MILTQYRKVCLLIGHCPVLSCRERLPSFGRSVEKSLDLLRHGISHDGFSIFPCAIITFIICVLFMARVCGRVLVWFLVSGLCVLCASSPLIISYHRRAYRILLSSERQVLAGVCCLIGLNFYFAFGFRQRHGSFLWLVLSHLWGPKRIIEGFLLIFAGTWMIHGFLTFVDEQIPTLLIVLFVVIYHLLLISISFQICDSLMADRVTRYVKLVSLVDYL</sequence>
<keyword evidence="1" id="KW-1133">Transmembrane helix</keyword>